<accession>A0A0G0VW16</accession>
<dbReference type="InterPro" id="IPR026350">
    <property type="entry name" value="GxxExxY"/>
</dbReference>
<evidence type="ECO:0008006" key="3">
    <source>
        <dbReference type="Google" id="ProtNLM"/>
    </source>
</evidence>
<protein>
    <recommendedName>
        <fullName evidence="3">GxxExxY protein</fullName>
    </recommendedName>
</protein>
<name>A0A0G0VW16_9BACT</name>
<evidence type="ECO:0000313" key="1">
    <source>
        <dbReference type="EMBL" id="KKS05035.1"/>
    </source>
</evidence>
<gene>
    <name evidence="1" type="ORF">UU56_C0001G0002</name>
</gene>
<evidence type="ECO:0000313" key="2">
    <source>
        <dbReference type="Proteomes" id="UP000034493"/>
    </source>
</evidence>
<dbReference type="AlphaFoldDB" id="A0A0G0VW16"/>
<reference evidence="1 2" key="1">
    <citation type="journal article" date="2015" name="Nature">
        <title>rRNA introns, odd ribosomes, and small enigmatic genomes across a large radiation of phyla.</title>
        <authorList>
            <person name="Brown C.T."/>
            <person name="Hug L.A."/>
            <person name="Thomas B.C."/>
            <person name="Sharon I."/>
            <person name="Castelle C.J."/>
            <person name="Singh A."/>
            <person name="Wilkins M.J."/>
            <person name="Williams K.H."/>
            <person name="Banfield J.F."/>
        </authorList>
    </citation>
    <scope>NUCLEOTIDE SEQUENCE [LARGE SCALE GENOMIC DNA]</scope>
</reference>
<dbReference type="EMBL" id="LCBC01000001">
    <property type="protein sequence ID" value="KKS05035.1"/>
    <property type="molecule type" value="Genomic_DNA"/>
</dbReference>
<dbReference type="Proteomes" id="UP000034493">
    <property type="component" value="Unassembled WGS sequence"/>
</dbReference>
<dbReference type="Pfam" id="PF13366">
    <property type="entry name" value="PDDEXK_3"/>
    <property type="match status" value="1"/>
</dbReference>
<sequence>MDKQIKDLIKTIKECSKAILDELGPGWKEDIFQNAMEVALRDKGIMYETQRTLPISFSGHVIGEVYPDLVVWLKNDGKKIGLVVELKAEPGIKEEFTVQAKRYIKELKKQVRGGESIYPKALLINFIREQNSVKLKEGFEDLGGVQVLEVSA</sequence>
<dbReference type="NCBIfam" id="TIGR04256">
    <property type="entry name" value="GxxExxY"/>
    <property type="match status" value="1"/>
</dbReference>
<proteinExistence type="predicted"/>
<comment type="caution">
    <text evidence="1">The sequence shown here is derived from an EMBL/GenBank/DDBJ whole genome shotgun (WGS) entry which is preliminary data.</text>
</comment>
<organism evidence="1 2">
    <name type="scientific">Candidatus Curtissbacteria bacterium GW2011_GWA2_41_24</name>
    <dbReference type="NCBI Taxonomy" id="1618411"/>
    <lineage>
        <taxon>Bacteria</taxon>
        <taxon>Candidatus Curtissiibacteriota</taxon>
    </lineage>
</organism>